<evidence type="ECO:0000256" key="2">
    <source>
        <dbReference type="ARBA" id="ARBA00012438"/>
    </source>
</evidence>
<dbReference type="SMART" id="SM00387">
    <property type="entry name" value="HATPase_c"/>
    <property type="match status" value="1"/>
</dbReference>
<keyword evidence="4" id="KW-0808">Transferase</keyword>
<evidence type="ECO:0000256" key="9">
    <source>
        <dbReference type="SAM" id="Phobius"/>
    </source>
</evidence>
<dbReference type="InterPro" id="IPR005467">
    <property type="entry name" value="His_kinase_dom"/>
</dbReference>
<dbReference type="InterPro" id="IPR003594">
    <property type="entry name" value="HATPase_dom"/>
</dbReference>
<feature type="transmembrane region" description="Helical" evidence="9">
    <location>
        <begin position="24"/>
        <end position="44"/>
    </location>
</feature>
<dbReference type="EMBL" id="CP017111">
    <property type="protein sequence ID" value="AOO63954.1"/>
    <property type="molecule type" value="Genomic_DNA"/>
</dbReference>
<keyword evidence="12" id="KW-1185">Reference proteome</keyword>
<dbReference type="SUPFAM" id="SSF55874">
    <property type="entry name" value="ATPase domain of HSP90 chaperone/DNA topoisomerase II/histidine kinase"/>
    <property type="match status" value="1"/>
</dbReference>
<dbReference type="Proteomes" id="UP000094609">
    <property type="component" value="Chromosome"/>
</dbReference>
<dbReference type="PRINTS" id="PR00344">
    <property type="entry name" value="BCTRLSENSOR"/>
</dbReference>
<keyword evidence="8" id="KW-0902">Two-component regulatory system</keyword>
<dbReference type="STRING" id="1193502.SHALO_0157"/>
<dbReference type="GO" id="GO:0005524">
    <property type="term" value="F:ATP binding"/>
    <property type="evidence" value="ECO:0007669"/>
    <property type="project" value="UniProtKB-KW"/>
</dbReference>
<dbReference type="AlphaFoldDB" id="A0A1D7TGF0"/>
<evidence type="ECO:0000256" key="4">
    <source>
        <dbReference type="ARBA" id="ARBA00022679"/>
    </source>
</evidence>
<dbReference type="KEGG" id="shal:SHALO_0157"/>
<gene>
    <name evidence="11" type="ORF">SHALO_0157</name>
</gene>
<keyword evidence="5" id="KW-0547">Nucleotide-binding</keyword>
<dbReference type="InterPro" id="IPR003661">
    <property type="entry name" value="HisK_dim/P_dom"/>
</dbReference>
<dbReference type="PATRIC" id="fig|1193502.14.peg.161"/>
<reference evidence="12" key="1">
    <citation type="submission" date="2016-08" db="EMBL/GenBank/DDBJ databases">
        <title>Complete genome sequence of the organohalide-respiring Epsilonproteobacterium Sulfurospirillum halorespirans.</title>
        <authorList>
            <person name="Goris T."/>
            <person name="Zimmermann J."/>
            <person name="Schenz B."/>
            <person name="Lemos M."/>
            <person name="Hackermueller J."/>
            <person name="Diekert G."/>
        </authorList>
    </citation>
    <scope>NUCLEOTIDE SEQUENCE [LARGE SCALE GENOMIC DNA]</scope>
    <source>
        <strain>DSM 13726</strain>
        <strain evidence="12">PCE-M2</strain>
    </source>
</reference>
<dbReference type="Gene3D" id="3.30.565.10">
    <property type="entry name" value="Histidine kinase-like ATPase, C-terminal domain"/>
    <property type="match status" value="1"/>
</dbReference>
<dbReference type="InterPro" id="IPR036097">
    <property type="entry name" value="HisK_dim/P_sf"/>
</dbReference>
<dbReference type="InterPro" id="IPR004358">
    <property type="entry name" value="Sig_transdc_His_kin-like_C"/>
</dbReference>
<evidence type="ECO:0000256" key="8">
    <source>
        <dbReference type="ARBA" id="ARBA00023012"/>
    </source>
</evidence>
<accession>A0A1D7TGF0</accession>
<keyword evidence="9" id="KW-0472">Membrane</keyword>
<dbReference type="Pfam" id="PF02518">
    <property type="entry name" value="HATPase_c"/>
    <property type="match status" value="1"/>
</dbReference>
<organism evidence="11 12">
    <name type="scientific">Sulfurospirillum halorespirans DSM 13726</name>
    <dbReference type="NCBI Taxonomy" id="1193502"/>
    <lineage>
        <taxon>Bacteria</taxon>
        <taxon>Pseudomonadati</taxon>
        <taxon>Campylobacterota</taxon>
        <taxon>Epsilonproteobacteria</taxon>
        <taxon>Campylobacterales</taxon>
        <taxon>Sulfurospirillaceae</taxon>
        <taxon>Sulfurospirillum</taxon>
    </lineage>
</organism>
<keyword evidence="3" id="KW-0597">Phosphoprotein</keyword>
<protein>
    <recommendedName>
        <fullName evidence="2">histidine kinase</fullName>
        <ecNumber evidence="2">2.7.13.3</ecNumber>
    </recommendedName>
</protein>
<keyword evidence="6 11" id="KW-0418">Kinase</keyword>
<dbReference type="Gene3D" id="1.10.287.130">
    <property type="match status" value="1"/>
</dbReference>
<dbReference type="SUPFAM" id="SSF47384">
    <property type="entry name" value="Homodimeric domain of signal transducing histidine kinase"/>
    <property type="match status" value="1"/>
</dbReference>
<feature type="transmembrane region" description="Helical" evidence="9">
    <location>
        <begin position="226"/>
        <end position="246"/>
    </location>
</feature>
<dbReference type="PANTHER" id="PTHR43065">
    <property type="entry name" value="SENSOR HISTIDINE KINASE"/>
    <property type="match status" value="1"/>
</dbReference>
<dbReference type="PROSITE" id="PS50109">
    <property type="entry name" value="HIS_KIN"/>
    <property type="match status" value="1"/>
</dbReference>
<evidence type="ECO:0000259" key="10">
    <source>
        <dbReference type="PROSITE" id="PS50109"/>
    </source>
</evidence>
<dbReference type="RefSeq" id="WP_069476949.1">
    <property type="nucleotide sequence ID" value="NZ_CP017111.1"/>
</dbReference>
<comment type="catalytic activity">
    <reaction evidence="1">
        <text>ATP + protein L-histidine = ADP + protein N-phospho-L-histidine.</text>
        <dbReference type="EC" id="2.7.13.3"/>
    </reaction>
</comment>
<name>A0A1D7TGF0_9BACT</name>
<evidence type="ECO:0000256" key="6">
    <source>
        <dbReference type="ARBA" id="ARBA00022777"/>
    </source>
</evidence>
<dbReference type="CDD" id="cd00082">
    <property type="entry name" value="HisKA"/>
    <property type="match status" value="1"/>
</dbReference>
<dbReference type="EC" id="2.7.13.3" evidence="2"/>
<evidence type="ECO:0000313" key="12">
    <source>
        <dbReference type="Proteomes" id="UP000094609"/>
    </source>
</evidence>
<dbReference type="GO" id="GO:0000155">
    <property type="term" value="F:phosphorelay sensor kinase activity"/>
    <property type="evidence" value="ECO:0007669"/>
    <property type="project" value="InterPro"/>
</dbReference>
<sequence length="537" mass="61165">MNNNPLNDFMGSIDEMTIAKKTTLLFLIMVVGMLFIGSFAHMSINRIKDNFDILYTKRMLPTIRLENLKDIYTVNILDTIRDIEKGSISAHEGQVVIALAQELIKIELQEYKNSLGIDESDWLIKLARSWGLMNATSKSFFKTNEDDILTSKIEQKIHTIDGILLKMFSYFETKQALKAIDTLQNELYPSVYAINIDLTGLINLNLDGAKEGYARTTKVYDNTFEWIVVATLGTIAFAALLAIVLLQNIRLLHARLAKMVDAKTQELQQLNRNLELKVQYEVEQSRQKDQIMFRQSRLASMGEMIGNIAHQWRQPLNAIVLIIQSFQMKRMAGLALSDEFIDKQVNEGIQLASLMSHTIDDFRNFFKPNHSEEEFSVKETVLYSLKLVQEYYAKSGIKIFLNCNHDVQICGYPNEFSQVVMNLFSNAKDALEERAVEEKLIEVVVTKEASNAVVSVIDNGGGISDEVQDRMFEPYFTTKHKSSGTGIGLYMSKQIIEKQMQGSMSGTNITYIFQNGKRYEKCAIITILVPLEKKEEK</sequence>
<evidence type="ECO:0000256" key="5">
    <source>
        <dbReference type="ARBA" id="ARBA00022741"/>
    </source>
</evidence>
<evidence type="ECO:0000256" key="3">
    <source>
        <dbReference type="ARBA" id="ARBA00022553"/>
    </source>
</evidence>
<feature type="domain" description="Histidine kinase" evidence="10">
    <location>
        <begin position="307"/>
        <end position="533"/>
    </location>
</feature>
<proteinExistence type="predicted"/>
<evidence type="ECO:0000256" key="7">
    <source>
        <dbReference type="ARBA" id="ARBA00022840"/>
    </source>
</evidence>
<evidence type="ECO:0000256" key="1">
    <source>
        <dbReference type="ARBA" id="ARBA00000085"/>
    </source>
</evidence>
<keyword evidence="9" id="KW-1133">Transmembrane helix</keyword>
<keyword evidence="9" id="KW-0812">Transmembrane</keyword>
<dbReference type="InterPro" id="IPR036890">
    <property type="entry name" value="HATPase_C_sf"/>
</dbReference>
<keyword evidence="7" id="KW-0067">ATP-binding</keyword>
<evidence type="ECO:0000313" key="11">
    <source>
        <dbReference type="EMBL" id="AOO63954.1"/>
    </source>
</evidence>
<dbReference type="PANTHER" id="PTHR43065:SF10">
    <property type="entry name" value="PEROXIDE STRESS-ACTIVATED HISTIDINE KINASE MAK3"/>
    <property type="match status" value="1"/>
</dbReference>